<feature type="coiled-coil region" evidence="10">
    <location>
        <begin position="228"/>
        <end position="298"/>
    </location>
</feature>
<evidence type="ECO:0000256" key="2">
    <source>
        <dbReference type="ARBA" id="ARBA00004611"/>
    </source>
</evidence>
<dbReference type="PROSITE" id="PS50096">
    <property type="entry name" value="IQ"/>
    <property type="match status" value="1"/>
</dbReference>
<name>A0A0R3UCF2_MESCO</name>
<evidence type="ECO:0000313" key="13">
    <source>
        <dbReference type="WBParaSite" id="MCU_013438-RA"/>
    </source>
</evidence>
<organism evidence="13">
    <name type="scientific">Mesocestoides corti</name>
    <name type="common">Flatworm</name>
    <dbReference type="NCBI Taxonomy" id="53468"/>
    <lineage>
        <taxon>Eukaryota</taxon>
        <taxon>Metazoa</taxon>
        <taxon>Spiralia</taxon>
        <taxon>Lophotrochozoa</taxon>
        <taxon>Platyhelminthes</taxon>
        <taxon>Cestoda</taxon>
        <taxon>Eucestoda</taxon>
        <taxon>Cyclophyllidea</taxon>
        <taxon>Mesocestoididae</taxon>
        <taxon>Mesocestoides</taxon>
    </lineage>
</organism>
<keyword evidence="10" id="KW-0175">Coiled coil</keyword>
<dbReference type="InterPro" id="IPR042815">
    <property type="entry name" value="DRC10"/>
</dbReference>
<keyword evidence="6" id="KW-0282">Flagellum</keyword>
<evidence type="ECO:0000256" key="7">
    <source>
        <dbReference type="ARBA" id="ARBA00023069"/>
    </source>
</evidence>
<evidence type="ECO:0000256" key="6">
    <source>
        <dbReference type="ARBA" id="ARBA00022846"/>
    </source>
</evidence>
<evidence type="ECO:0000256" key="4">
    <source>
        <dbReference type="ARBA" id="ARBA00021752"/>
    </source>
</evidence>
<evidence type="ECO:0000256" key="9">
    <source>
        <dbReference type="ARBA" id="ARBA00023273"/>
    </source>
</evidence>
<dbReference type="EMBL" id="UXSR01001918">
    <property type="protein sequence ID" value="VDD78598.1"/>
    <property type="molecule type" value="Genomic_DNA"/>
</dbReference>
<comment type="function">
    <text evidence="1">Component of the nexin-dynein regulatory complex (N-DRC), a key regulator of ciliary/flagellar motility which maintains the alignment and integrity of the distal axoneme and regulates microtubule sliding in motile axonemes.</text>
</comment>
<evidence type="ECO:0000256" key="5">
    <source>
        <dbReference type="ARBA" id="ARBA00022490"/>
    </source>
</evidence>
<dbReference type="PANTHER" id="PTHR31598:SF1">
    <property type="entry name" value="DYNEIN REGULATORY COMPLEX PROTEIN 10"/>
    <property type="match status" value="1"/>
</dbReference>
<sequence>MLVFCLIFTHQLSTHPHLANYLVFQLPLHTFLKLKTRLINVTREITRGIVANPIVTSVLIRHYKEWQVEPEDTVRDLASLLAQLRHILRQVLLITPRETALRSDYIEKTERRTKKDARTIQQLLQRLNDMNQAFKKVSEKKILEIEELNAKMLAVEQITSETISRMRTKFEEEQVEARKRHKQAMAILTEEVEATRLMYEEEKKSMRKRETAIRQQKWRLEYQLEGHVNKMDQKLYELQAKYEETMNQYVFESKAYEMLTKKFEPLKVEYDEIMEEAARQEEARLQELREKEEMIRSATFITSLYRSFKARQRIRAERRRWKKGRF</sequence>
<keyword evidence="5" id="KW-0963">Cytoplasm</keyword>
<comment type="similarity">
    <text evidence="3">Belongs to the DRC10 family.</text>
</comment>
<evidence type="ECO:0000256" key="3">
    <source>
        <dbReference type="ARBA" id="ARBA00009071"/>
    </source>
</evidence>
<evidence type="ECO:0000256" key="10">
    <source>
        <dbReference type="SAM" id="Coils"/>
    </source>
</evidence>
<keyword evidence="9" id="KW-0966">Cell projection</keyword>
<keyword evidence="7" id="KW-0969">Cilium</keyword>
<accession>A0A0R3UCF2</accession>
<protein>
    <recommendedName>
        <fullName evidence="4">Dynein regulatory complex protein 10</fullName>
    </recommendedName>
</protein>
<evidence type="ECO:0000313" key="12">
    <source>
        <dbReference type="Proteomes" id="UP000267029"/>
    </source>
</evidence>
<comment type="subcellular location">
    <subcellularLocation>
        <location evidence="2">Cytoplasm</location>
        <location evidence="2">Cytoskeleton</location>
        <location evidence="2">Flagellum axoneme</location>
    </subcellularLocation>
</comment>
<gene>
    <name evidence="11" type="ORF">MCOS_LOCUS4601</name>
</gene>
<keyword evidence="12" id="KW-1185">Reference proteome</keyword>
<evidence type="ECO:0000256" key="8">
    <source>
        <dbReference type="ARBA" id="ARBA00023212"/>
    </source>
</evidence>
<reference evidence="11 12" key="1">
    <citation type="submission" date="2018-10" db="EMBL/GenBank/DDBJ databases">
        <authorList>
            <consortium name="Pathogen Informatics"/>
        </authorList>
    </citation>
    <scope>NUCLEOTIDE SEQUENCE [LARGE SCALE GENOMIC DNA]</scope>
</reference>
<dbReference type="OrthoDB" id="536093at2759"/>
<dbReference type="AlphaFoldDB" id="A0A0R3UCF2"/>
<proteinExistence type="inferred from homology"/>
<dbReference type="Proteomes" id="UP000267029">
    <property type="component" value="Unassembled WGS sequence"/>
</dbReference>
<reference evidence="13" key="2">
    <citation type="submission" date="2019-11" db="UniProtKB">
        <authorList>
            <consortium name="WormBaseParasite"/>
        </authorList>
    </citation>
    <scope>IDENTIFICATION</scope>
</reference>
<evidence type="ECO:0000256" key="1">
    <source>
        <dbReference type="ARBA" id="ARBA00003029"/>
    </source>
</evidence>
<dbReference type="PANTHER" id="PTHR31598">
    <property type="entry name" value="IQ DOMAIN-CONTAINING PROTEIN D"/>
    <property type="match status" value="1"/>
</dbReference>
<keyword evidence="8" id="KW-0206">Cytoskeleton</keyword>
<evidence type="ECO:0000313" key="11">
    <source>
        <dbReference type="EMBL" id="VDD78598.1"/>
    </source>
</evidence>
<dbReference type="WBParaSite" id="MCU_013438-RA">
    <property type="protein sequence ID" value="MCU_013438-RA"/>
    <property type="gene ID" value="MCU_013438"/>
</dbReference>